<evidence type="ECO:0000313" key="2">
    <source>
        <dbReference type="Proteomes" id="UP000054563"/>
    </source>
</evidence>
<dbReference type="EMBL" id="DS016986">
    <property type="protein sequence ID" value="KMU84914.1"/>
    <property type="molecule type" value="Genomic_DNA"/>
</dbReference>
<protein>
    <submittedName>
        <fullName evidence="1">Uncharacterized protein</fullName>
    </submittedName>
</protein>
<proteinExistence type="predicted"/>
<reference evidence="2" key="1">
    <citation type="journal article" date="2010" name="Genome Res.">
        <title>Population genomic sequencing of Coccidioides fungi reveals recent hybridization and transposon control.</title>
        <authorList>
            <person name="Neafsey D.E."/>
            <person name="Barker B.M."/>
            <person name="Sharpton T.J."/>
            <person name="Stajich J.E."/>
            <person name="Park D.J."/>
            <person name="Whiston E."/>
            <person name="Hung C.-Y."/>
            <person name="McMahan C."/>
            <person name="White J."/>
            <person name="Sykes S."/>
            <person name="Heiman D."/>
            <person name="Young S."/>
            <person name="Zeng Q."/>
            <person name="Abouelleil A."/>
            <person name="Aftuck L."/>
            <person name="Bessette D."/>
            <person name="Brown A."/>
            <person name="FitzGerald M."/>
            <person name="Lui A."/>
            <person name="Macdonald J.P."/>
            <person name="Priest M."/>
            <person name="Orbach M.J."/>
            <person name="Galgiani J.N."/>
            <person name="Kirkland T.N."/>
            <person name="Cole G.T."/>
            <person name="Birren B.W."/>
            <person name="Henn M.R."/>
            <person name="Taylor J.W."/>
            <person name="Rounsley S.D."/>
        </authorList>
    </citation>
    <scope>NUCLEOTIDE SEQUENCE [LARGE SCALE GENOMIC DNA]</scope>
    <source>
        <strain evidence="2">H538.4</strain>
    </source>
</reference>
<gene>
    <name evidence="1" type="ORF">CIHG_02697</name>
</gene>
<dbReference type="AlphaFoldDB" id="A0A0J8RLT8"/>
<evidence type="ECO:0000313" key="1">
    <source>
        <dbReference type="EMBL" id="KMU84914.1"/>
    </source>
</evidence>
<sequence>MHAHPSMCLHEAISASRRIGENEGSDRMRFIMFRADTHMKVSSEKSSPPSIVNLYGSTLHRRDAMITFPFPLFRTRLGVERLRTRIPQFARTPQYQQTDAAADHSLLQKRWI</sequence>
<dbReference type="Proteomes" id="UP000054563">
    <property type="component" value="Unassembled WGS sequence"/>
</dbReference>
<name>A0A0J8RLT8_COCIT</name>
<accession>A0A0J8RLT8</accession>
<organism evidence="1 2">
    <name type="scientific">Coccidioides immitis H538.4</name>
    <dbReference type="NCBI Taxonomy" id="396776"/>
    <lineage>
        <taxon>Eukaryota</taxon>
        <taxon>Fungi</taxon>
        <taxon>Dikarya</taxon>
        <taxon>Ascomycota</taxon>
        <taxon>Pezizomycotina</taxon>
        <taxon>Eurotiomycetes</taxon>
        <taxon>Eurotiomycetidae</taxon>
        <taxon>Onygenales</taxon>
        <taxon>Onygenaceae</taxon>
        <taxon>Coccidioides</taxon>
    </lineage>
</organism>
<dbReference type="VEuPathDB" id="FungiDB:CIHG_02697"/>